<dbReference type="RefSeq" id="WP_138861962.1">
    <property type="nucleotide sequence ID" value="NZ_VCPC01000001.1"/>
</dbReference>
<sequence length="368" mass="38808">MTITPTLRQLTAAVLATGLVGTAATAQESILFGTYVSDTTQLNIAGFHPYVDALNESGEFDVSSLTDGAVVSARTTLSGLADGIVDLTYIPAVYYPAELPVTNVFVNLGATMSNVPAAIGAIIEVSKLDCPQCEAEGEKMNFVDLGSWSLTPYRLLCSNPVETAEDVKGLRIRAAGHTIAIVNAMGATPTNVPSSEVYEVVQRGQVDCVFAPIAWLDEYALGELVHNVTMVSAGTIPSAAAFAFRRDKFDDLSPEQRKVLLDAAPMAVAGALFGTQGSDVSALERDGVTFNVTEASADLQAVIDEAVQAQVAGAVETANAAGVEDAQGLVDKYLAAYARWEGLVEGVDTPEAYAQLLRDEIYSKIEMK</sequence>
<name>A0ABY2XD39_9RHOB</name>
<evidence type="ECO:0000256" key="3">
    <source>
        <dbReference type="ARBA" id="ARBA00022764"/>
    </source>
</evidence>
<protein>
    <recommendedName>
        <fullName evidence="7">TRAP-type C4-dicarboxylate transport system, substrate-binding protein</fullName>
    </recommendedName>
</protein>
<comment type="subcellular location">
    <subcellularLocation>
        <location evidence="1">Periplasm</location>
    </subcellularLocation>
</comment>
<evidence type="ECO:0000256" key="2">
    <source>
        <dbReference type="ARBA" id="ARBA00022729"/>
    </source>
</evidence>
<dbReference type="Pfam" id="PF03480">
    <property type="entry name" value="DctP"/>
    <property type="match status" value="1"/>
</dbReference>
<feature type="signal peptide" evidence="4">
    <location>
        <begin position="1"/>
        <end position="26"/>
    </location>
</feature>
<keyword evidence="3" id="KW-0574">Periplasm</keyword>
<evidence type="ECO:0008006" key="7">
    <source>
        <dbReference type="Google" id="ProtNLM"/>
    </source>
</evidence>
<organism evidence="5 6">
    <name type="scientific">Arenibacterium halophilum</name>
    <dbReference type="NCBI Taxonomy" id="2583821"/>
    <lineage>
        <taxon>Bacteria</taxon>
        <taxon>Pseudomonadati</taxon>
        <taxon>Pseudomonadota</taxon>
        <taxon>Alphaproteobacteria</taxon>
        <taxon>Rhodobacterales</taxon>
        <taxon>Paracoccaceae</taxon>
        <taxon>Arenibacterium</taxon>
    </lineage>
</organism>
<evidence type="ECO:0000313" key="5">
    <source>
        <dbReference type="EMBL" id="TMV14611.1"/>
    </source>
</evidence>
<dbReference type="PANTHER" id="PTHR33376:SF15">
    <property type="entry name" value="BLL6794 PROTEIN"/>
    <property type="match status" value="1"/>
</dbReference>
<dbReference type="PANTHER" id="PTHR33376">
    <property type="match status" value="1"/>
</dbReference>
<reference evidence="5 6" key="1">
    <citation type="submission" date="2019-05" db="EMBL/GenBank/DDBJ databases">
        <title>Marivita sp. nov. isolated from sea sediment.</title>
        <authorList>
            <person name="Kim W."/>
        </authorList>
    </citation>
    <scope>NUCLEOTIDE SEQUENCE [LARGE SCALE GENOMIC DNA]</scope>
    <source>
        <strain evidence="5 6">CAU 1492</strain>
    </source>
</reference>
<dbReference type="InterPro" id="IPR038404">
    <property type="entry name" value="TRAP_DctP_sf"/>
</dbReference>
<keyword evidence="2 4" id="KW-0732">Signal</keyword>
<proteinExistence type="predicted"/>
<dbReference type="EMBL" id="VCPC01000001">
    <property type="protein sequence ID" value="TMV14611.1"/>
    <property type="molecule type" value="Genomic_DNA"/>
</dbReference>
<comment type="caution">
    <text evidence="5">The sequence shown here is derived from an EMBL/GenBank/DDBJ whole genome shotgun (WGS) entry which is preliminary data.</text>
</comment>
<dbReference type="Gene3D" id="3.40.190.170">
    <property type="entry name" value="Bacterial extracellular solute-binding protein, family 7"/>
    <property type="match status" value="1"/>
</dbReference>
<feature type="chain" id="PRO_5047428993" description="TRAP-type C4-dicarboxylate transport system, substrate-binding protein" evidence="4">
    <location>
        <begin position="27"/>
        <end position="368"/>
    </location>
</feature>
<dbReference type="InterPro" id="IPR018389">
    <property type="entry name" value="DctP_fam"/>
</dbReference>
<evidence type="ECO:0000313" key="6">
    <source>
        <dbReference type="Proteomes" id="UP001191082"/>
    </source>
</evidence>
<dbReference type="SUPFAM" id="SSF53850">
    <property type="entry name" value="Periplasmic binding protein-like II"/>
    <property type="match status" value="1"/>
</dbReference>
<accession>A0ABY2XD39</accession>
<evidence type="ECO:0000256" key="1">
    <source>
        <dbReference type="ARBA" id="ARBA00004418"/>
    </source>
</evidence>
<gene>
    <name evidence="5" type="ORF">FGK64_01085</name>
</gene>
<keyword evidence="6" id="KW-1185">Reference proteome</keyword>
<evidence type="ECO:0000256" key="4">
    <source>
        <dbReference type="SAM" id="SignalP"/>
    </source>
</evidence>
<dbReference type="Proteomes" id="UP001191082">
    <property type="component" value="Unassembled WGS sequence"/>
</dbReference>